<dbReference type="Pfam" id="PF02338">
    <property type="entry name" value="OTU"/>
    <property type="match status" value="1"/>
</dbReference>
<feature type="region of interest" description="Disordered" evidence="1">
    <location>
        <begin position="177"/>
        <end position="271"/>
    </location>
</feature>
<sequence>MEVAAGAVLGGLALRDFASELFVVDFGWVVVVERAWAHWRLQGWGGSASAPGVVRPAGLVAAVAANIVCGDFAFVVGILAPGGCLALRPSTRGTMVACLGVKWCPAAFFSEVYCQAARKRAQKQALTNAFAKGPAGLNALLKPLIRAALQEVLQQSLGGDGLAALLSGAGAPASQAAASQRHVTLQGPKGKGKSKDAGANAGADAAGVPADGGVSSGAAVEPAKPPRKSADQVEPKGKGKGKGGKDSKGGKGLVSADSSASPSGGVGKGDAQSFARMVADWSSRAGTASSPAGVPGHAASEDWVENRWRARPSFFNCQGFADNIDDIEEALEAGSAFIAQVGAKDLKQSVSMLSGGCPSGTVLLYLGAESDDLDAVRKDFHVESRHVPGILKGQHRLRKCFCILIDGASPKLAPAVDFVKAAAPRIKDRPASVVMRASFFKEFCGDSYAQVKARPAQAIRRWSGRLLPADPGAIVDSWGWVTKGLDEVTGLVRVTRESAAALLAASGTLNDVAAFFCPVNWADFAVSVPSLLWCNREEAEAPEAYVARVRKLAADHGLHCVGTKLAVRLDALDPRIIPKKGGWELRGALVEWHLVDIQSLLEQSGFSEVEVQSRTHRRGGHVWRFQAVRPDFREFVPIELVSDDGAELVYEASRCGPKRVRREIQPVRPERTQSFRPAPLADFIRTAAPKALPKKPDLSLQKPKPGSAPPMDVDDDDAADDDPGDAADAVVSAKRALPGAEVSGPGAAGAKKPKSMPFPPTEQIIANKGGGDCLFYAIAQAVSEVECSKVGHRQVRAALADWEVSNSDVLSPHWDGLGPDSKDLRAAGFSAYCDAIRKQGSWGGYLEVFATSVAHGLNILVLCRDAVHKFPANAQDRGHYIVLKYDAAHYEYVRMESKDIATLWLTAVVPDFKGRRGAGLDFGAYEAGSSAGSASTRGRGRGLAVASASLGRGGPALDFAAYEAGSSARSVSSGGRGRGLAFSRYAASGTSQASGAPVCKGSKGFCGAFSRPASSCSSGACPDSTVAWTAATVRGAAEVAEPWPLPSLPCRSFPASTLRGLGFTGPNVISVVYGVGRLKAGEVAAWRRIKKLHALLARTACRSNELAFYAEIGLNPESRVPYIRDWRRRGYSCILGPGDRLTNVGLVARCPISPFALPRQEANDRVVAGLCEFIYEGRVHKTVVGSVYAHARDEAAAFDLVQSVIGSLHEVGLPWILLGDFNLTLEHSGLQSLCARGTCVPLDFVFEAPSSLPATRVNGNRRIDFGLACGRFLPLELRHYLSVSDHFAVSYCFSFEPWRSMRLPSRVPLAECSEDEIAAKFVSCFDPLAFDGFLQVGDVDSAWTALSGAAERALTEAPPGTSVPRADLWDPAVAPEVARGARCDEPVLLRRLRRLHRRLLQLQRHPADACLRSTSLRSLSSLAAEVPELSTWRDGSLPELVAGVVAAISRCQAEFRAARLARWKDEVSTSQAKAIAWVKQRVAAETAGCPPARRDPAVPVCAVHPVSVIREAEKEWLPLWTQEAPPLEAFEAILREVGQAQPVSQAFVSWTGTALRHLAKAMCGRAPGHDAWAPEELLRLPDSWFDSLARLWQVVWESGRVPSSWKRARVALLQKSDGGWRPLSITPVVWRLGSQHVVRSLRAWCDAWASPHILGGLARRSVEQAHVRISEAMTSCDARLFVAQDLSKCFDCVSVDLAVRALRHWGAPPQLIALLRSFYCGQERLFSHSGHVGCKWHAVSHGILQGCPLSPLVAAALLQVWALLVCKDGTDGVVYIDDRTLWTEGIGAEADSAMRAALQRSARFDSACRWRCRPGKCQIAASDLQLYEDFVRAVGYPAGSVLTVLGLRHSTHGGCVPDRVTVEELRLRCRFLRVLGLAYGARASILRSLVTAKFTWIAAVATEVPFDFAALRTEICLALVGQIALKNCPRALVFEIFGWGCDPRFAFEWAALQAAVRWQLRLPVWHEHVCLRFAVKQWPVLLPGAATVLQHWSWWASADGANIHRRDGGGHLRSFRIGVDSLSLLRCWLEHEFKRTALAEVCRVATSLHRPEDPALAQGIVLPKPAGHLALCARAHRQVFFAQGVSRQARQVCLGSGCSVWFQNAVQRRPKSQWHIRCFCGREFPSRPHLMFQCPELESIRRDHGVGDPVDRAEERLLAVAVPEMPPPPPARPFPVARDGLVQLLQVALSGSPTLLLCASDGSAKDSVAGWAVAVESAGVSSSLLETEDHLPFLAEVFALVALHEALAILAVCASLPAVQVICDCQAALRVCEPSYQGPFSVLSSRICAAAAALRRSGTVLTCSWVPAHGRVSSAWRPPDGISEARARQLKAVADAEAKRCVLLAWQGSDRRDWYRRLGDARDRETRFLRAANAVASRYSQWVAEAA</sequence>
<dbReference type="Gene3D" id="3.60.10.10">
    <property type="entry name" value="Endonuclease/exonuclease/phosphatase"/>
    <property type="match status" value="1"/>
</dbReference>
<feature type="compositionally biased region" description="Acidic residues" evidence="1">
    <location>
        <begin position="712"/>
        <end position="725"/>
    </location>
</feature>
<comment type="caution">
    <text evidence="4">The sequence shown here is derived from an EMBL/GenBank/DDBJ whole genome shotgun (WGS) entry which is preliminary data.</text>
</comment>
<gene>
    <name evidence="4" type="primary">pol</name>
    <name evidence="4" type="ORF">AK812_SmicGene7582</name>
</gene>
<accession>A0A1Q9EN89</accession>
<evidence type="ECO:0000256" key="1">
    <source>
        <dbReference type="SAM" id="MobiDB-lite"/>
    </source>
</evidence>
<dbReference type="Gene3D" id="3.90.70.80">
    <property type="match status" value="1"/>
</dbReference>
<proteinExistence type="predicted"/>
<reference evidence="4 5" key="1">
    <citation type="submission" date="2016-02" db="EMBL/GenBank/DDBJ databases">
        <title>Genome analysis of coral dinoflagellate symbionts highlights evolutionary adaptations to a symbiotic lifestyle.</title>
        <authorList>
            <person name="Aranda M."/>
            <person name="Li Y."/>
            <person name="Liew Y.J."/>
            <person name="Baumgarten S."/>
            <person name="Simakov O."/>
            <person name="Wilson M."/>
            <person name="Piel J."/>
            <person name="Ashoor H."/>
            <person name="Bougouffa S."/>
            <person name="Bajic V.B."/>
            <person name="Ryu T."/>
            <person name="Ravasi T."/>
            <person name="Bayer T."/>
            <person name="Micklem G."/>
            <person name="Kim H."/>
            <person name="Bhak J."/>
            <person name="Lajeunesse T.C."/>
            <person name="Voolstra C.R."/>
        </authorList>
    </citation>
    <scope>NUCLEOTIDE SEQUENCE [LARGE SCALE GENOMIC DNA]</scope>
    <source>
        <strain evidence="4 5">CCMP2467</strain>
    </source>
</reference>
<feature type="domain" description="Reverse transcriptase" evidence="3">
    <location>
        <begin position="1594"/>
        <end position="1838"/>
    </location>
</feature>
<evidence type="ECO:0000313" key="4">
    <source>
        <dbReference type="EMBL" id="OLQ08905.1"/>
    </source>
</evidence>
<dbReference type="PROSITE" id="PS50802">
    <property type="entry name" value="OTU"/>
    <property type="match status" value="1"/>
</dbReference>
<keyword evidence="4" id="KW-0695">RNA-directed DNA polymerase</keyword>
<evidence type="ECO:0000259" key="2">
    <source>
        <dbReference type="PROSITE" id="PS50802"/>
    </source>
</evidence>
<keyword evidence="4" id="KW-0548">Nucleotidyltransferase</keyword>
<feature type="compositionally biased region" description="Basic and acidic residues" evidence="1">
    <location>
        <begin position="228"/>
        <end position="249"/>
    </location>
</feature>
<name>A0A1Q9EN89_SYMMI</name>
<dbReference type="Proteomes" id="UP000186817">
    <property type="component" value="Unassembled WGS sequence"/>
</dbReference>
<keyword evidence="5" id="KW-1185">Reference proteome</keyword>
<evidence type="ECO:0000259" key="3">
    <source>
        <dbReference type="PROSITE" id="PS50878"/>
    </source>
</evidence>
<feature type="region of interest" description="Disordered" evidence="1">
    <location>
        <begin position="692"/>
        <end position="760"/>
    </location>
</feature>
<dbReference type="InterPro" id="IPR003323">
    <property type="entry name" value="OTU_dom"/>
</dbReference>
<dbReference type="InterPro" id="IPR043502">
    <property type="entry name" value="DNA/RNA_pol_sf"/>
</dbReference>
<feature type="compositionally biased region" description="Low complexity" evidence="1">
    <location>
        <begin position="197"/>
        <end position="220"/>
    </location>
</feature>
<dbReference type="InterPro" id="IPR036691">
    <property type="entry name" value="Endo/exonu/phosph_ase_sf"/>
</dbReference>
<dbReference type="CDD" id="cd22744">
    <property type="entry name" value="OTU"/>
    <property type="match status" value="1"/>
</dbReference>
<organism evidence="4 5">
    <name type="scientific">Symbiodinium microadriaticum</name>
    <name type="common">Dinoflagellate</name>
    <name type="synonym">Zooxanthella microadriatica</name>
    <dbReference type="NCBI Taxonomy" id="2951"/>
    <lineage>
        <taxon>Eukaryota</taxon>
        <taxon>Sar</taxon>
        <taxon>Alveolata</taxon>
        <taxon>Dinophyceae</taxon>
        <taxon>Suessiales</taxon>
        <taxon>Symbiodiniaceae</taxon>
        <taxon>Symbiodinium</taxon>
    </lineage>
</organism>
<evidence type="ECO:0000313" key="5">
    <source>
        <dbReference type="Proteomes" id="UP000186817"/>
    </source>
</evidence>
<feature type="domain" description="OTU" evidence="2">
    <location>
        <begin position="762"/>
        <end position="896"/>
    </location>
</feature>
<dbReference type="PANTHER" id="PTHR19446">
    <property type="entry name" value="REVERSE TRANSCRIPTASES"/>
    <property type="match status" value="1"/>
</dbReference>
<dbReference type="SUPFAM" id="SSF56219">
    <property type="entry name" value="DNase I-like"/>
    <property type="match status" value="1"/>
</dbReference>
<protein>
    <submittedName>
        <fullName evidence="4">RNA-directed DNA polymerase from mobile element jockey</fullName>
    </submittedName>
</protein>
<dbReference type="Pfam" id="PF00078">
    <property type="entry name" value="RVT_1"/>
    <property type="match status" value="1"/>
</dbReference>
<dbReference type="PROSITE" id="PS50878">
    <property type="entry name" value="RT_POL"/>
    <property type="match status" value="1"/>
</dbReference>
<keyword evidence="4" id="KW-0808">Transferase</keyword>
<dbReference type="GO" id="GO:0003964">
    <property type="term" value="F:RNA-directed DNA polymerase activity"/>
    <property type="evidence" value="ECO:0007669"/>
    <property type="project" value="UniProtKB-KW"/>
</dbReference>
<dbReference type="EMBL" id="LSRX01000108">
    <property type="protein sequence ID" value="OLQ08905.1"/>
    <property type="molecule type" value="Genomic_DNA"/>
</dbReference>
<dbReference type="InterPro" id="IPR038765">
    <property type="entry name" value="Papain-like_cys_pep_sf"/>
</dbReference>
<dbReference type="InterPro" id="IPR000477">
    <property type="entry name" value="RT_dom"/>
</dbReference>
<dbReference type="OrthoDB" id="415023at2759"/>
<dbReference type="SUPFAM" id="SSF56672">
    <property type="entry name" value="DNA/RNA polymerases"/>
    <property type="match status" value="1"/>
</dbReference>
<dbReference type="SUPFAM" id="SSF54001">
    <property type="entry name" value="Cysteine proteinases"/>
    <property type="match status" value="1"/>
</dbReference>